<dbReference type="STRING" id="156976.AK829_00235"/>
<dbReference type="SUPFAM" id="SSF103473">
    <property type="entry name" value="MFS general substrate transporter"/>
    <property type="match status" value="1"/>
</dbReference>
<dbReference type="AlphaFoldDB" id="A0A0K1R8W2"/>
<feature type="transmembrane region" description="Helical" evidence="7">
    <location>
        <begin position="27"/>
        <end position="45"/>
    </location>
</feature>
<dbReference type="GO" id="GO:0005886">
    <property type="term" value="C:plasma membrane"/>
    <property type="evidence" value="ECO:0007669"/>
    <property type="project" value="UniProtKB-SubCell"/>
</dbReference>
<sequence>MTTQAAQAGPNSGPNSGAETKLSPKHAVPIILFTFVFSLIIDNGFKFMTDPMGEALGLSLNEVSLQASLAGVIIGIGAVVYAALADVVSIRKLLLVGIVLTLIGSLIGYFGQSSWPLVLTGRIIQTTGLAAAETLYVIYVTKHLAPKDQKTYLGFSTAAFQAATLFGALTSGYIATQVSWTAMFLVPLVLVLAIPVILKTVPEEASLESGHVDWIGLGLIAVLATSAIMFMQAFNWWWLLPCIAAVVLFVMYVKNGKRPLVNPEFFQNRPYVTAIILVFIVYSVQLGYLVLFPAMAKQVHGLTADTASYLLIPGYTAAILVGVFSGQIGKFLPTRPAIFTALSSIVVALLIVAFFMQAGPWVFVVSSLLFASGFALLYAPLVATAIGNIPPAKSGIAIGFYNLTINLAVPLGIAYSAKLADLGLPTPSFLPADAGTYPMVMLILAAIAVAGTLLYAAMTARMKQPA</sequence>
<keyword evidence="3 7" id="KW-0812">Transmembrane</keyword>
<evidence type="ECO:0000256" key="2">
    <source>
        <dbReference type="ARBA" id="ARBA00022448"/>
    </source>
</evidence>
<feature type="transmembrane region" description="Helical" evidence="7">
    <location>
        <begin position="274"/>
        <end position="295"/>
    </location>
</feature>
<dbReference type="PATRIC" id="fig|156976.3.peg.42"/>
<evidence type="ECO:0000256" key="4">
    <source>
        <dbReference type="ARBA" id="ARBA00022989"/>
    </source>
</evidence>
<feature type="transmembrane region" description="Helical" evidence="7">
    <location>
        <begin position="307"/>
        <end position="325"/>
    </location>
</feature>
<dbReference type="PANTHER" id="PTHR42718">
    <property type="entry name" value="MAJOR FACILITATOR SUPERFAMILY MULTIDRUG TRANSPORTER MFSC"/>
    <property type="match status" value="1"/>
</dbReference>
<dbReference type="PRINTS" id="PR01036">
    <property type="entry name" value="TCRTETB"/>
</dbReference>
<feature type="compositionally biased region" description="Polar residues" evidence="6">
    <location>
        <begin position="1"/>
        <end position="18"/>
    </location>
</feature>
<dbReference type="Proteomes" id="UP000060016">
    <property type="component" value="Chromosome"/>
</dbReference>
<evidence type="ECO:0000259" key="8">
    <source>
        <dbReference type="PROSITE" id="PS50850"/>
    </source>
</evidence>
<dbReference type="InterPro" id="IPR036259">
    <property type="entry name" value="MFS_trans_sf"/>
</dbReference>
<dbReference type="RefSeq" id="WP_083439684.1">
    <property type="nucleotide sequence ID" value="NZ_CP012342.1"/>
</dbReference>
<evidence type="ECO:0000313" key="9">
    <source>
        <dbReference type="EMBL" id="AKV57862.1"/>
    </source>
</evidence>
<feature type="transmembrane region" description="Helical" evidence="7">
    <location>
        <begin position="361"/>
        <end position="386"/>
    </location>
</feature>
<keyword evidence="4 7" id="KW-1133">Transmembrane helix</keyword>
<dbReference type="EMBL" id="CP012342">
    <property type="protein sequence ID" value="AKV57862.1"/>
    <property type="molecule type" value="Genomic_DNA"/>
</dbReference>
<feature type="transmembrane region" description="Helical" evidence="7">
    <location>
        <begin position="337"/>
        <end position="355"/>
    </location>
</feature>
<evidence type="ECO:0000256" key="7">
    <source>
        <dbReference type="SAM" id="Phobius"/>
    </source>
</evidence>
<dbReference type="KEGG" id="crie:AK829_00235"/>
<dbReference type="PROSITE" id="PS50850">
    <property type="entry name" value="MFS"/>
    <property type="match status" value="1"/>
</dbReference>
<accession>A0A0K1R8W2</accession>
<feature type="transmembrane region" description="Helical" evidence="7">
    <location>
        <begin position="180"/>
        <end position="198"/>
    </location>
</feature>
<dbReference type="InterPro" id="IPR011701">
    <property type="entry name" value="MFS"/>
</dbReference>
<keyword evidence="10" id="KW-1185">Reference proteome</keyword>
<gene>
    <name evidence="9" type="ORF">AK829_00235</name>
</gene>
<evidence type="ECO:0000256" key="1">
    <source>
        <dbReference type="ARBA" id="ARBA00004651"/>
    </source>
</evidence>
<comment type="subcellular location">
    <subcellularLocation>
        <location evidence="1">Cell membrane</location>
        <topology evidence="1">Multi-pass membrane protein</topology>
    </subcellularLocation>
</comment>
<dbReference type="PANTHER" id="PTHR42718:SF9">
    <property type="entry name" value="MAJOR FACILITATOR SUPERFAMILY MULTIDRUG TRANSPORTER MFSC"/>
    <property type="match status" value="1"/>
</dbReference>
<reference evidence="9 10" key="1">
    <citation type="submission" date="2015-08" db="EMBL/GenBank/DDBJ databases">
        <authorList>
            <person name="Babu N.S."/>
            <person name="Beckwith C.J."/>
            <person name="Beseler K.G."/>
            <person name="Brison A."/>
            <person name="Carone J.V."/>
            <person name="Caskin T.P."/>
            <person name="Diamond M."/>
            <person name="Durham M.E."/>
            <person name="Foxe J.M."/>
            <person name="Go M."/>
            <person name="Henderson B.A."/>
            <person name="Jones I.B."/>
            <person name="McGettigan J.A."/>
            <person name="Micheletti S.J."/>
            <person name="Nasrallah M.E."/>
            <person name="Ortiz D."/>
            <person name="Piller C.R."/>
            <person name="Privatt S.R."/>
            <person name="Schneider S.L."/>
            <person name="Sharp S."/>
            <person name="Smith T.C."/>
            <person name="Stanton J.D."/>
            <person name="Ullery H.E."/>
            <person name="Wilson R.J."/>
            <person name="Serrano M.G."/>
            <person name="Buck G."/>
            <person name="Lee V."/>
            <person name="Wang Y."/>
            <person name="Carvalho R."/>
            <person name="Voegtly L."/>
            <person name="Shi R."/>
            <person name="Duckworth R."/>
            <person name="Johnson A."/>
            <person name="Loviza R."/>
            <person name="Walstead R."/>
            <person name="Shah Z."/>
            <person name="Kiflezghi M."/>
            <person name="Wade K."/>
            <person name="Ball S.L."/>
            <person name="Bradley K.W."/>
            <person name="Asai D.J."/>
            <person name="Bowman C.A."/>
            <person name="Russell D.A."/>
            <person name="Pope W.H."/>
            <person name="Jacobs-Sera D."/>
            <person name="Hendrix R.W."/>
            <person name="Hatfull G.F."/>
        </authorList>
    </citation>
    <scope>NUCLEOTIDE SEQUENCE [LARGE SCALE GENOMIC DNA]</scope>
    <source>
        <strain evidence="9 10">PUDD_83A45</strain>
    </source>
</reference>
<proteinExistence type="predicted"/>
<feature type="transmembrane region" description="Helical" evidence="7">
    <location>
        <begin position="123"/>
        <end position="140"/>
    </location>
</feature>
<dbReference type="Pfam" id="PF07690">
    <property type="entry name" value="MFS_1"/>
    <property type="match status" value="1"/>
</dbReference>
<evidence type="ECO:0000256" key="3">
    <source>
        <dbReference type="ARBA" id="ARBA00022692"/>
    </source>
</evidence>
<feature type="transmembrane region" description="Helical" evidence="7">
    <location>
        <begin position="437"/>
        <end position="457"/>
    </location>
</feature>
<feature type="transmembrane region" description="Helical" evidence="7">
    <location>
        <begin position="398"/>
        <end position="417"/>
    </location>
</feature>
<feature type="transmembrane region" description="Helical" evidence="7">
    <location>
        <begin position="65"/>
        <end position="84"/>
    </location>
</feature>
<feature type="transmembrane region" description="Helical" evidence="7">
    <location>
        <begin position="152"/>
        <end position="174"/>
    </location>
</feature>
<keyword evidence="2" id="KW-0813">Transport</keyword>
<feature type="region of interest" description="Disordered" evidence="6">
    <location>
        <begin position="1"/>
        <end position="20"/>
    </location>
</feature>
<protein>
    <submittedName>
        <fullName evidence="9">Multidrug MFS transporter</fullName>
    </submittedName>
</protein>
<keyword evidence="5 7" id="KW-0472">Membrane</keyword>
<evidence type="ECO:0000313" key="10">
    <source>
        <dbReference type="Proteomes" id="UP000060016"/>
    </source>
</evidence>
<feature type="transmembrane region" description="Helical" evidence="7">
    <location>
        <begin position="93"/>
        <end position="111"/>
    </location>
</feature>
<feature type="domain" description="Major facilitator superfamily (MFS) profile" evidence="8">
    <location>
        <begin position="22"/>
        <end position="463"/>
    </location>
</feature>
<dbReference type="InterPro" id="IPR020846">
    <property type="entry name" value="MFS_dom"/>
</dbReference>
<dbReference type="Gene3D" id="1.20.1250.20">
    <property type="entry name" value="MFS general substrate transporter like domains"/>
    <property type="match status" value="2"/>
</dbReference>
<evidence type="ECO:0000256" key="5">
    <source>
        <dbReference type="ARBA" id="ARBA00023136"/>
    </source>
</evidence>
<name>A0A0K1R8W2_9CORY</name>
<feature type="transmembrane region" description="Helical" evidence="7">
    <location>
        <begin position="236"/>
        <end position="253"/>
    </location>
</feature>
<dbReference type="GO" id="GO:0022857">
    <property type="term" value="F:transmembrane transporter activity"/>
    <property type="evidence" value="ECO:0007669"/>
    <property type="project" value="InterPro"/>
</dbReference>
<organism evidence="9 10">
    <name type="scientific">Corynebacterium riegelii</name>
    <dbReference type="NCBI Taxonomy" id="156976"/>
    <lineage>
        <taxon>Bacteria</taxon>
        <taxon>Bacillati</taxon>
        <taxon>Actinomycetota</taxon>
        <taxon>Actinomycetes</taxon>
        <taxon>Mycobacteriales</taxon>
        <taxon>Corynebacteriaceae</taxon>
        <taxon>Corynebacterium</taxon>
    </lineage>
</organism>
<feature type="transmembrane region" description="Helical" evidence="7">
    <location>
        <begin position="210"/>
        <end position="230"/>
    </location>
</feature>
<evidence type="ECO:0000256" key="6">
    <source>
        <dbReference type="SAM" id="MobiDB-lite"/>
    </source>
</evidence>